<dbReference type="KEGG" id="pis:Pisl_0036"/>
<dbReference type="OrthoDB" id="372168at2157"/>
<name>A1RQI8_PYRIL</name>
<dbReference type="PANTHER" id="PTHR30508">
    <property type="entry name" value="FES CLUSTER ASSEMBLY PROTEIN SUF"/>
    <property type="match status" value="1"/>
</dbReference>
<dbReference type="HOGENOM" id="CLU_026231_0_1_2"/>
<dbReference type="GeneID" id="4616750"/>
<gene>
    <name evidence="3" type="ordered locus">Pisl_0036</name>
</gene>
<sequence length="398" mass="43302">MASQGWFEKIRERAKAALNKPAPHGPDVDVTQFGDGRTPTSEEAVVAVANKVGVSMGAPAYYIQGDSAYFRYLSRIPGVEVYRVEEFADAYPDLAREYLWRLVPPDLDKYTAVAALRGVGGYVIRVKAGAKVRDPILACLSIVRGGLQAPHNVVIVEEGAEAVVYTGCVIAPEVVGLHVGISEFYVLRGAKLRYIMVHNWTKAAHVRPRTGVLVEEGGEYVGYYANLQEVNSLQTSPRIVLREGARAHATSILLGLGSAQIDVGTTAVLEGDGAAVELTTRALATDRSNITMRALVEAHKLSRGHVECSGLLLSGSANIVTIPQLAAYHQDAMLTHEASIGRLAEEEINYLQAKGFTYEEAVSLLVRGFVTTDIHRYLPEQARRYVESIEKVIVEKAM</sequence>
<dbReference type="Proteomes" id="UP000002595">
    <property type="component" value="Chromosome"/>
</dbReference>
<dbReference type="EMBL" id="CP000504">
    <property type="protein sequence ID" value="ABL87220.1"/>
    <property type="molecule type" value="Genomic_DNA"/>
</dbReference>
<dbReference type="SUPFAM" id="SSF101960">
    <property type="entry name" value="Stabilizer of iron transporter SufD"/>
    <property type="match status" value="1"/>
</dbReference>
<feature type="domain" description="SUF system FeS cluster assembly SufBD core" evidence="2">
    <location>
        <begin position="146"/>
        <end position="369"/>
    </location>
</feature>
<dbReference type="eggNOG" id="arCOG01715">
    <property type="taxonomic scope" value="Archaea"/>
</dbReference>
<dbReference type="InterPro" id="IPR000825">
    <property type="entry name" value="SUF_FeS_clus_asmbl_SufBD_core"/>
</dbReference>
<keyword evidence="4" id="KW-1185">Reference proteome</keyword>
<protein>
    <submittedName>
        <fullName evidence="3">SufBD protein</fullName>
    </submittedName>
</protein>
<dbReference type="InterPro" id="IPR037284">
    <property type="entry name" value="SUF_FeS_clus_asmbl_SufBD_sf"/>
</dbReference>
<dbReference type="PANTHER" id="PTHR30508:SF1">
    <property type="entry name" value="UPF0051 PROTEIN ABCI8, CHLOROPLASTIC-RELATED"/>
    <property type="match status" value="1"/>
</dbReference>
<dbReference type="AlphaFoldDB" id="A1RQI8"/>
<comment type="similarity">
    <text evidence="1">Belongs to the iron-sulfur cluster assembly SufBD family.</text>
</comment>
<dbReference type="Pfam" id="PF01458">
    <property type="entry name" value="SUFBD_core"/>
    <property type="match status" value="1"/>
</dbReference>
<reference evidence="3" key="1">
    <citation type="submission" date="2006-12" db="EMBL/GenBank/DDBJ databases">
        <title>Complete sequence of Pyrobaculum islandicum DSM 4184.</title>
        <authorList>
            <person name="Copeland A."/>
            <person name="Lucas S."/>
            <person name="Lapidus A."/>
            <person name="Barry K."/>
            <person name="Detter J.C."/>
            <person name="Glavina del Rio T."/>
            <person name="Dalin E."/>
            <person name="Tice H."/>
            <person name="Pitluck S."/>
            <person name="Meincke L."/>
            <person name="Brettin T."/>
            <person name="Bruce D."/>
            <person name="Han C."/>
            <person name="Tapia R."/>
            <person name="Gilna P."/>
            <person name="Schmutz J."/>
            <person name="Larimer F."/>
            <person name="Land M."/>
            <person name="Hauser L."/>
            <person name="Kyrpides N."/>
            <person name="Mikhailova N."/>
            <person name="Cozen A.E."/>
            <person name="Fitz-Gibbon S.T."/>
            <person name="House C.H."/>
            <person name="Saltikov C."/>
            <person name="Lowe T."/>
            <person name="Richardson P."/>
        </authorList>
    </citation>
    <scope>NUCLEOTIDE SEQUENCE [LARGE SCALE GENOMIC DNA]</scope>
    <source>
        <strain evidence="3">DSM 4184</strain>
    </source>
</reference>
<evidence type="ECO:0000313" key="3">
    <source>
        <dbReference type="EMBL" id="ABL87220.1"/>
    </source>
</evidence>
<evidence type="ECO:0000313" key="4">
    <source>
        <dbReference type="Proteomes" id="UP000002595"/>
    </source>
</evidence>
<organism evidence="3 4">
    <name type="scientific">Pyrobaculum islandicum (strain DSM 4184 / JCM 9189 / GEO3)</name>
    <dbReference type="NCBI Taxonomy" id="384616"/>
    <lineage>
        <taxon>Archaea</taxon>
        <taxon>Thermoproteota</taxon>
        <taxon>Thermoprotei</taxon>
        <taxon>Thermoproteales</taxon>
        <taxon>Thermoproteaceae</taxon>
        <taxon>Pyrobaculum</taxon>
    </lineage>
</organism>
<dbReference type="RefSeq" id="WP_011761797.1">
    <property type="nucleotide sequence ID" value="NC_008701.1"/>
</dbReference>
<dbReference type="GO" id="GO:0016226">
    <property type="term" value="P:iron-sulfur cluster assembly"/>
    <property type="evidence" value="ECO:0007669"/>
    <property type="project" value="InterPro"/>
</dbReference>
<evidence type="ECO:0000256" key="1">
    <source>
        <dbReference type="ARBA" id="ARBA00043967"/>
    </source>
</evidence>
<proteinExistence type="inferred from homology"/>
<accession>A1RQI8</accession>
<dbReference type="STRING" id="384616.Pisl_0036"/>
<evidence type="ECO:0000259" key="2">
    <source>
        <dbReference type="Pfam" id="PF01458"/>
    </source>
</evidence>
<dbReference type="InterPro" id="IPR055346">
    <property type="entry name" value="Fe-S_cluster_assembly_SufBD"/>
</dbReference>